<protein>
    <submittedName>
        <fullName evidence="1">Uncharacterized protein</fullName>
    </submittedName>
</protein>
<accession>A0ACD0NU10</accession>
<evidence type="ECO:0000313" key="1">
    <source>
        <dbReference type="EMBL" id="PWN49295.1"/>
    </source>
</evidence>
<organism evidence="1 2">
    <name type="scientific">Violaceomyces palustris</name>
    <dbReference type="NCBI Taxonomy" id="1673888"/>
    <lineage>
        <taxon>Eukaryota</taxon>
        <taxon>Fungi</taxon>
        <taxon>Dikarya</taxon>
        <taxon>Basidiomycota</taxon>
        <taxon>Ustilaginomycotina</taxon>
        <taxon>Ustilaginomycetes</taxon>
        <taxon>Violaceomycetales</taxon>
        <taxon>Violaceomycetaceae</taxon>
        <taxon>Violaceomyces</taxon>
    </lineage>
</organism>
<dbReference type="Proteomes" id="UP000245626">
    <property type="component" value="Unassembled WGS sequence"/>
</dbReference>
<sequence>MISLSLSLPLNFEDFSVSLWHENNPSSLVLDGFPVRSSILTHRRRFESTQYVDVPSCMIMITCWQIILRNERHPSGECRVATSQVSNTNFEHDFFDLSKSHSACFRF</sequence>
<name>A0ACD0NU10_9BASI</name>
<gene>
    <name evidence="1" type="ORF">IE53DRAFT_152874</name>
</gene>
<evidence type="ECO:0000313" key="2">
    <source>
        <dbReference type="Proteomes" id="UP000245626"/>
    </source>
</evidence>
<dbReference type="EMBL" id="KZ820071">
    <property type="protein sequence ID" value="PWN49295.1"/>
    <property type="molecule type" value="Genomic_DNA"/>
</dbReference>
<keyword evidence="2" id="KW-1185">Reference proteome</keyword>
<proteinExistence type="predicted"/>
<reference evidence="1 2" key="1">
    <citation type="journal article" date="2018" name="Mol. Biol. Evol.">
        <title>Broad Genomic Sampling Reveals a Smut Pathogenic Ancestry of the Fungal Clade Ustilaginomycotina.</title>
        <authorList>
            <person name="Kijpornyongpan T."/>
            <person name="Mondo S.J."/>
            <person name="Barry K."/>
            <person name="Sandor L."/>
            <person name="Lee J."/>
            <person name="Lipzen A."/>
            <person name="Pangilinan J."/>
            <person name="LaButti K."/>
            <person name="Hainaut M."/>
            <person name="Henrissat B."/>
            <person name="Grigoriev I.V."/>
            <person name="Spatafora J.W."/>
            <person name="Aime M.C."/>
        </authorList>
    </citation>
    <scope>NUCLEOTIDE SEQUENCE [LARGE SCALE GENOMIC DNA]</scope>
    <source>
        <strain evidence="1 2">SA 807</strain>
    </source>
</reference>